<accession>A0ABV8Q004</accession>
<dbReference type="NCBIfam" id="TIGR04183">
    <property type="entry name" value="Por_Secre_tail"/>
    <property type="match status" value="1"/>
</dbReference>
<organism evidence="3 4">
    <name type="scientific">Parasediminibacterium paludis</name>
    <dbReference type="NCBI Taxonomy" id="908966"/>
    <lineage>
        <taxon>Bacteria</taxon>
        <taxon>Pseudomonadati</taxon>
        <taxon>Bacteroidota</taxon>
        <taxon>Chitinophagia</taxon>
        <taxon>Chitinophagales</taxon>
        <taxon>Chitinophagaceae</taxon>
        <taxon>Parasediminibacterium</taxon>
    </lineage>
</organism>
<proteinExistence type="predicted"/>
<sequence length="385" mass="40883">MKKLFTSVLLTTFIVNAFSQTYWDFSSTTPANVPANITVSNISSSNNYGTVTTFLAATSISSGYAGASGGNNAGLASYAVAGSNTSLDVTLTGTATATNKSNAYLEFTITPTSNYEVSITGISFGARSTGTGPQAFAIRSSKDGYTTNIASGTIPITSNWTLITPTVTAIATKAAITVRIYTYNGIGNAISGTPNIRFDDLIVTTSTVLPVTLKSISASLINNQPQINWETSNETNFDYFVVEKSFDAKNFVEIGSVISNKANNGSAYQYADISKTLNTQFYRLKMVDKDGTFRYSSVHTVNAHPSVSLALYPNPVTNTIILSHPKAIANAAITIISIEGKIVTVQNVQVGATQTSIDATRLIKGNYVISFENNGIISTTQLVKQ</sequence>
<keyword evidence="1" id="KW-0732">Signal</keyword>
<dbReference type="Proteomes" id="UP001595906">
    <property type="component" value="Unassembled WGS sequence"/>
</dbReference>
<dbReference type="Gene3D" id="2.60.120.260">
    <property type="entry name" value="Galactose-binding domain-like"/>
    <property type="match status" value="1"/>
</dbReference>
<protein>
    <submittedName>
        <fullName evidence="3">T9SS type A sorting domain-containing protein</fullName>
    </submittedName>
</protein>
<evidence type="ECO:0000313" key="3">
    <source>
        <dbReference type="EMBL" id="MFC4232552.1"/>
    </source>
</evidence>
<keyword evidence="4" id="KW-1185">Reference proteome</keyword>
<gene>
    <name evidence="3" type="ORF">ACFOW1_11655</name>
</gene>
<name>A0ABV8Q004_9BACT</name>
<feature type="chain" id="PRO_5046320473" evidence="1">
    <location>
        <begin position="18"/>
        <end position="385"/>
    </location>
</feature>
<comment type="caution">
    <text evidence="3">The sequence shown here is derived from an EMBL/GenBank/DDBJ whole genome shotgun (WGS) entry which is preliminary data.</text>
</comment>
<dbReference type="InterPro" id="IPR026444">
    <property type="entry name" value="Secre_tail"/>
</dbReference>
<reference evidence="4" key="1">
    <citation type="journal article" date="2019" name="Int. J. Syst. Evol. Microbiol.">
        <title>The Global Catalogue of Microorganisms (GCM) 10K type strain sequencing project: providing services to taxonomists for standard genome sequencing and annotation.</title>
        <authorList>
            <consortium name="The Broad Institute Genomics Platform"/>
            <consortium name="The Broad Institute Genome Sequencing Center for Infectious Disease"/>
            <person name="Wu L."/>
            <person name="Ma J."/>
        </authorList>
    </citation>
    <scope>NUCLEOTIDE SEQUENCE [LARGE SCALE GENOMIC DNA]</scope>
    <source>
        <strain evidence="4">CECT 8010</strain>
    </source>
</reference>
<feature type="domain" description="Secretion system C-terminal sorting" evidence="2">
    <location>
        <begin position="311"/>
        <end position="379"/>
    </location>
</feature>
<dbReference type="RefSeq" id="WP_379014455.1">
    <property type="nucleotide sequence ID" value="NZ_JBHSDC010000022.1"/>
</dbReference>
<evidence type="ECO:0000259" key="2">
    <source>
        <dbReference type="Pfam" id="PF18962"/>
    </source>
</evidence>
<feature type="signal peptide" evidence="1">
    <location>
        <begin position="1"/>
        <end position="17"/>
    </location>
</feature>
<evidence type="ECO:0000313" key="4">
    <source>
        <dbReference type="Proteomes" id="UP001595906"/>
    </source>
</evidence>
<dbReference type="EMBL" id="JBHSDC010000022">
    <property type="protein sequence ID" value="MFC4232552.1"/>
    <property type="molecule type" value="Genomic_DNA"/>
</dbReference>
<dbReference type="Pfam" id="PF18962">
    <property type="entry name" value="Por_Secre_tail"/>
    <property type="match status" value="1"/>
</dbReference>
<evidence type="ECO:0000256" key="1">
    <source>
        <dbReference type="SAM" id="SignalP"/>
    </source>
</evidence>